<proteinExistence type="predicted"/>
<keyword evidence="1" id="KW-1133">Transmembrane helix</keyword>
<keyword evidence="1" id="KW-0812">Transmembrane</keyword>
<dbReference type="EMBL" id="CADCXV010000163">
    <property type="protein sequence ID" value="CAB0028639.1"/>
    <property type="molecule type" value="Genomic_DNA"/>
</dbReference>
<reference evidence="2 3" key="1">
    <citation type="submission" date="2020-02" db="EMBL/GenBank/DDBJ databases">
        <authorList>
            <person name="Ferguson B K."/>
        </authorList>
    </citation>
    <scope>NUCLEOTIDE SEQUENCE [LARGE SCALE GENOMIC DNA]</scope>
</reference>
<organism evidence="2 3">
    <name type="scientific">Trichogramma brassicae</name>
    <dbReference type="NCBI Taxonomy" id="86971"/>
    <lineage>
        <taxon>Eukaryota</taxon>
        <taxon>Metazoa</taxon>
        <taxon>Ecdysozoa</taxon>
        <taxon>Arthropoda</taxon>
        <taxon>Hexapoda</taxon>
        <taxon>Insecta</taxon>
        <taxon>Pterygota</taxon>
        <taxon>Neoptera</taxon>
        <taxon>Endopterygota</taxon>
        <taxon>Hymenoptera</taxon>
        <taxon>Apocrita</taxon>
        <taxon>Proctotrupomorpha</taxon>
        <taxon>Chalcidoidea</taxon>
        <taxon>Trichogrammatidae</taxon>
        <taxon>Trichogramma</taxon>
    </lineage>
</organism>
<keyword evidence="1" id="KW-0472">Membrane</keyword>
<sequence>MFLRTRESALVPAHIRGVGKMMSICNNSMREMCYSSVDTVSSCFVIIGLILFLTVAIIFICIQIYSEAIVVVQLSGSLLNSTFVQNSELHAYLPAGWEDKLDSLIDNAYTYGREGISTA</sequence>
<feature type="non-terminal residue" evidence="2">
    <location>
        <position position="119"/>
    </location>
</feature>
<keyword evidence="3" id="KW-1185">Reference proteome</keyword>
<feature type="transmembrane region" description="Helical" evidence="1">
    <location>
        <begin position="39"/>
        <end position="65"/>
    </location>
</feature>
<gene>
    <name evidence="2" type="ORF">TBRA_LOCUS790</name>
</gene>
<dbReference type="OrthoDB" id="5970161at2759"/>
<dbReference type="AlphaFoldDB" id="A0A6H5HXI5"/>
<evidence type="ECO:0000256" key="1">
    <source>
        <dbReference type="SAM" id="Phobius"/>
    </source>
</evidence>
<name>A0A6H5HXI5_9HYME</name>
<protein>
    <submittedName>
        <fullName evidence="2">Uncharacterized protein</fullName>
    </submittedName>
</protein>
<evidence type="ECO:0000313" key="2">
    <source>
        <dbReference type="EMBL" id="CAB0028639.1"/>
    </source>
</evidence>
<accession>A0A6H5HXI5</accession>
<dbReference type="Proteomes" id="UP000479190">
    <property type="component" value="Unassembled WGS sequence"/>
</dbReference>
<evidence type="ECO:0000313" key="3">
    <source>
        <dbReference type="Proteomes" id="UP000479190"/>
    </source>
</evidence>